<dbReference type="InterPro" id="IPR025724">
    <property type="entry name" value="GAG-pre-integrase_dom"/>
</dbReference>
<reference evidence="3" key="1">
    <citation type="journal article" date="2014" name="PLoS ONE">
        <title>Transcriptome-Based Identification of ABC Transporters in the Western Tarnished Plant Bug Lygus hesperus.</title>
        <authorList>
            <person name="Hull J.J."/>
            <person name="Chaney K."/>
            <person name="Geib S.M."/>
            <person name="Fabrick J.A."/>
            <person name="Brent C.S."/>
            <person name="Walsh D."/>
            <person name="Lavine L.C."/>
        </authorList>
    </citation>
    <scope>NUCLEOTIDE SEQUENCE</scope>
</reference>
<proteinExistence type="predicted"/>
<gene>
    <name evidence="3" type="primary">GIP_106</name>
    <name evidence="3" type="ORF">CM83_104016</name>
</gene>
<accession>A0A0A9YE30</accession>
<protein>
    <submittedName>
        <fullName evidence="3">Copia protein</fullName>
    </submittedName>
</protein>
<dbReference type="EMBL" id="GBHO01014246">
    <property type="protein sequence ID" value="JAG29358.1"/>
    <property type="molecule type" value="Transcribed_RNA"/>
</dbReference>
<feature type="non-terminal residue" evidence="3">
    <location>
        <position position="290"/>
    </location>
</feature>
<reference evidence="3" key="2">
    <citation type="submission" date="2014-07" db="EMBL/GenBank/DDBJ databases">
        <authorList>
            <person name="Hull J."/>
        </authorList>
    </citation>
    <scope>NUCLEOTIDE SEQUENCE</scope>
</reference>
<feature type="domain" description="GAG-pre-integrase" evidence="1">
    <location>
        <begin position="242"/>
        <end position="290"/>
    </location>
</feature>
<dbReference type="AlphaFoldDB" id="A0A0A9YE30"/>
<sequence length="290" mass="32757">TIVNLTTRLVTEESRILSQEEGIDCEAAFTARKKWPKKPYNKLQNSSWTKECFICKKDHFKKDCPQYWKNCQNEEMTKSKETKRGTGSAFVTCLADMTDVSDKNGWYVDSGASHHMSSRREWFGAYERLPEKIPVVLGNGQIIYAEGKGFINILAYGNGKWTERHLAGVLHVPDLATNLFSTGSALDKGLKMVDDKDSCEFKLNGEVVAVGLRKNSLFQLEFKVNMSDDDTKGSDSKLKLGCAMQAKSVQLWHQRLCHQNMKHVKEVLNQNNIKFKEDDISVCGDCAVGK</sequence>
<evidence type="ECO:0000313" key="3">
    <source>
        <dbReference type="EMBL" id="JAG29358.1"/>
    </source>
</evidence>
<organism evidence="3">
    <name type="scientific">Lygus hesperus</name>
    <name type="common">Western plant bug</name>
    <dbReference type="NCBI Taxonomy" id="30085"/>
    <lineage>
        <taxon>Eukaryota</taxon>
        <taxon>Metazoa</taxon>
        <taxon>Ecdysozoa</taxon>
        <taxon>Arthropoda</taxon>
        <taxon>Hexapoda</taxon>
        <taxon>Insecta</taxon>
        <taxon>Pterygota</taxon>
        <taxon>Neoptera</taxon>
        <taxon>Paraneoptera</taxon>
        <taxon>Hemiptera</taxon>
        <taxon>Heteroptera</taxon>
        <taxon>Panheteroptera</taxon>
        <taxon>Cimicomorpha</taxon>
        <taxon>Miridae</taxon>
        <taxon>Mirini</taxon>
        <taxon>Lygus</taxon>
    </lineage>
</organism>
<name>A0A0A9YE30_LYGHE</name>
<feature type="domain" description="Retrovirus-related Pol polyprotein from transposon TNT 1-94-like beta-barrel" evidence="2">
    <location>
        <begin position="106"/>
        <end position="189"/>
    </location>
</feature>
<dbReference type="Pfam" id="PF13976">
    <property type="entry name" value="gag_pre-integrs"/>
    <property type="match status" value="1"/>
</dbReference>
<dbReference type="InterPro" id="IPR054722">
    <property type="entry name" value="PolX-like_BBD"/>
</dbReference>
<evidence type="ECO:0000259" key="1">
    <source>
        <dbReference type="Pfam" id="PF13976"/>
    </source>
</evidence>
<feature type="non-terminal residue" evidence="3">
    <location>
        <position position="1"/>
    </location>
</feature>
<evidence type="ECO:0000259" key="2">
    <source>
        <dbReference type="Pfam" id="PF22936"/>
    </source>
</evidence>
<dbReference type="Pfam" id="PF22936">
    <property type="entry name" value="Pol_BBD"/>
    <property type="match status" value="1"/>
</dbReference>